<evidence type="ECO:0000256" key="2">
    <source>
        <dbReference type="ARBA" id="ARBA00022676"/>
    </source>
</evidence>
<evidence type="ECO:0000256" key="3">
    <source>
        <dbReference type="ARBA" id="ARBA00022679"/>
    </source>
</evidence>
<evidence type="ECO:0000259" key="8">
    <source>
        <dbReference type="Pfam" id="PF04577"/>
    </source>
</evidence>
<keyword evidence="3" id="KW-0808">Transferase</keyword>
<organism evidence="9 10">
    <name type="scientific">Halolamina litorea</name>
    <dbReference type="NCBI Taxonomy" id="1515593"/>
    <lineage>
        <taxon>Archaea</taxon>
        <taxon>Methanobacteriati</taxon>
        <taxon>Methanobacteriota</taxon>
        <taxon>Stenosarchaea group</taxon>
        <taxon>Halobacteria</taxon>
        <taxon>Halobacteriales</taxon>
        <taxon>Haloferacaceae</taxon>
    </lineage>
</organism>
<dbReference type="GO" id="GO:0016020">
    <property type="term" value="C:membrane"/>
    <property type="evidence" value="ECO:0007669"/>
    <property type="project" value="UniProtKB-SubCell"/>
</dbReference>
<dbReference type="InterPro" id="IPR049625">
    <property type="entry name" value="Glyco_transf_61_cat"/>
</dbReference>
<keyword evidence="2" id="KW-0328">Glycosyltransferase</keyword>
<dbReference type="RefSeq" id="WP_267645901.1">
    <property type="nucleotide sequence ID" value="NZ_JANHGR010000001.1"/>
</dbReference>
<dbReference type="AlphaFoldDB" id="A0ABD6BP66"/>
<evidence type="ECO:0000256" key="1">
    <source>
        <dbReference type="ARBA" id="ARBA00004167"/>
    </source>
</evidence>
<dbReference type="Pfam" id="PF04577">
    <property type="entry name" value="Glyco_transf_61"/>
    <property type="match status" value="1"/>
</dbReference>
<accession>A0ABD6BP66</accession>
<evidence type="ECO:0000256" key="4">
    <source>
        <dbReference type="ARBA" id="ARBA00022692"/>
    </source>
</evidence>
<reference evidence="9 10" key="1">
    <citation type="journal article" date="2019" name="Int. J. Syst. Evol. Microbiol.">
        <title>The Global Catalogue of Microorganisms (GCM) 10K type strain sequencing project: providing services to taxonomists for standard genome sequencing and annotation.</title>
        <authorList>
            <consortium name="The Broad Institute Genomics Platform"/>
            <consortium name="The Broad Institute Genome Sequencing Center for Infectious Disease"/>
            <person name="Wu L."/>
            <person name="Ma J."/>
        </authorList>
    </citation>
    <scope>NUCLEOTIDE SEQUENCE [LARGE SCALE GENOMIC DNA]</scope>
    <source>
        <strain evidence="9 10">CGMCC 1.12859</strain>
    </source>
</reference>
<keyword evidence="6" id="KW-0472">Membrane</keyword>
<sequence>MDLSSAPRRALRKLRMDGLSELLTEGRNTLLVDVLFYRGLYHRALLNRIDTETQDDLRSHPNYVRYEESNARVKYKGGNGLGDDGERYDVSDRFVCELNNSWLLGPVGPALTARGNVVLESVGAPFLFPRRVGVGLAQSMDENGIWRTLNALSGDVTPDRRFDTAAFAVPPWANYYHWTVECLIRVRLLERHGDATGTYPTLLVPEDRSAWMDETLGMIDYAGPVAGFGGGIAAVDTLVLPTFPDPTPAECRWLRERMRAGTAADVGKSRERVYIARDDATVRRVSNQDAVERVLKRYGVETFLLGELSVREQVELFSNAELVVAPHGAGLTNILYSDDLTVIELFGKKTVATFDRIAENMDHEYQYLQCQQDGIDIRVDIDRLDQKLNSVVS</sequence>
<proteinExistence type="predicted"/>
<keyword evidence="10" id="KW-1185">Reference proteome</keyword>
<gene>
    <name evidence="9" type="ORF">ACFSAU_03790</name>
</gene>
<feature type="domain" description="Glycosyltransferase 61 catalytic" evidence="8">
    <location>
        <begin position="175"/>
        <end position="342"/>
    </location>
</feature>
<dbReference type="InterPro" id="IPR007657">
    <property type="entry name" value="Glycosyltransferase_61"/>
</dbReference>
<dbReference type="PANTHER" id="PTHR20961">
    <property type="entry name" value="GLYCOSYLTRANSFERASE"/>
    <property type="match status" value="1"/>
</dbReference>
<dbReference type="PANTHER" id="PTHR20961:SF38">
    <property type="entry name" value="PROTEIN O-LINKED-MANNOSE BETA-1,4-N-ACETYLGLUCOSAMINYLTRANSFERASE 2"/>
    <property type="match status" value="1"/>
</dbReference>
<dbReference type="GO" id="GO:0016757">
    <property type="term" value="F:glycosyltransferase activity"/>
    <property type="evidence" value="ECO:0007669"/>
    <property type="project" value="UniProtKB-KW"/>
</dbReference>
<evidence type="ECO:0000313" key="10">
    <source>
        <dbReference type="Proteomes" id="UP001597139"/>
    </source>
</evidence>
<evidence type="ECO:0000313" key="9">
    <source>
        <dbReference type="EMBL" id="MFD1566605.1"/>
    </source>
</evidence>
<evidence type="ECO:0000256" key="6">
    <source>
        <dbReference type="ARBA" id="ARBA00023136"/>
    </source>
</evidence>
<keyword evidence="5" id="KW-1133">Transmembrane helix</keyword>
<evidence type="ECO:0000256" key="5">
    <source>
        <dbReference type="ARBA" id="ARBA00022989"/>
    </source>
</evidence>
<keyword evidence="7" id="KW-0325">Glycoprotein</keyword>
<keyword evidence="4" id="KW-0812">Transmembrane</keyword>
<evidence type="ECO:0000256" key="7">
    <source>
        <dbReference type="ARBA" id="ARBA00023180"/>
    </source>
</evidence>
<comment type="subcellular location">
    <subcellularLocation>
        <location evidence="1">Membrane</location>
        <topology evidence="1">Single-pass membrane protein</topology>
    </subcellularLocation>
</comment>
<comment type="caution">
    <text evidence="9">The sequence shown here is derived from an EMBL/GenBank/DDBJ whole genome shotgun (WGS) entry which is preliminary data.</text>
</comment>
<dbReference type="EMBL" id="JBHUCZ010000001">
    <property type="protein sequence ID" value="MFD1566605.1"/>
    <property type="molecule type" value="Genomic_DNA"/>
</dbReference>
<name>A0ABD6BP66_9EURY</name>
<dbReference type="Proteomes" id="UP001597139">
    <property type="component" value="Unassembled WGS sequence"/>
</dbReference>
<protein>
    <submittedName>
        <fullName evidence="9">Glycosyltransferase family 61 protein</fullName>
    </submittedName>
</protein>